<feature type="binding site" evidence="9 11">
    <location>
        <position position="112"/>
    </location>
    <ligand>
        <name>substrate</name>
    </ligand>
</feature>
<evidence type="ECO:0000256" key="12">
    <source>
        <dbReference type="PIRSR" id="PIRSR001399-3"/>
    </source>
</evidence>
<feature type="site" description="Transition state stabilizer" evidence="9 12">
    <location>
        <position position="19"/>
    </location>
</feature>
<dbReference type="InterPro" id="IPR018509">
    <property type="entry name" value="DHquinase_II_CS"/>
</dbReference>
<gene>
    <name evidence="9 13" type="primary">aroQ</name>
    <name evidence="13" type="ORF">DFK10_11605</name>
</gene>
<dbReference type="UniPathway" id="UPA00053">
    <property type="reaction ID" value="UER00086"/>
</dbReference>
<protein>
    <recommendedName>
        <fullName evidence="6 9">3-dehydroquinate dehydratase</fullName>
        <shortName evidence="9">3-dehydroquinase</shortName>
        <ecNumber evidence="6 9">4.2.1.10</ecNumber>
    </recommendedName>
    <alternativeName>
        <fullName evidence="9">Type II DHQase</fullName>
    </alternativeName>
</protein>
<organism evidence="13 14">
    <name type="scientific">Salibaculum griseiflavum</name>
    <dbReference type="NCBI Taxonomy" id="1914409"/>
    <lineage>
        <taxon>Bacteria</taxon>
        <taxon>Pseudomonadati</taxon>
        <taxon>Pseudomonadota</taxon>
        <taxon>Alphaproteobacteria</taxon>
        <taxon>Rhodobacterales</taxon>
        <taxon>Roseobacteraceae</taxon>
        <taxon>Salibaculum</taxon>
    </lineage>
</organism>
<evidence type="ECO:0000256" key="8">
    <source>
        <dbReference type="ARBA" id="ARBA00023239"/>
    </source>
</evidence>
<dbReference type="PANTHER" id="PTHR21272:SF3">
    <property type="entry name" value="CATABOLIC 3-DEHYDROQUINASE"/>
    <property type="match status" value="1"/>
</dbReference>
<dbReference type="NCBIfam" id="NF003806">
    <property type="entry name" value="PRK05395.1-3"/>
    <property type="match status" value="1"/>
</dbReference>
<dbReference type="GO" id="GO:0008652">
    <property type="term" value="P:amino acid biosynthetic process"/>
    <property type="evidence" value="ECO:0007669"/>
    <property type="project" value="UniProtKB-KW"/>
</dbReference>
<evidence type="ECO:0000256" key="9">
    <source>
        <dbReference type="HAMAP-Rule" id="MF_00169"/>
    </source>
</evidence>
<dbReference type="GO" id="GO:0019631">
    <property type="term" value="P:quinate catabolic process"/>
    <property type="evidence" value="ECO:0007669"/>
    <property type="project" value="TreeGrafter"/>
</dbReference>
<feature type="binding site" evidence="9 11">
    <location>
        <position position="88"/>
    </location>
    <ligand>
        <name>substrate</name>
    </ligand>
</feature>
<dbReference type="AlphaFoldDB" id="A0A2V1P1K5"/>
<accession>A0A2V1P1K5</accession>
<dbReference type="CDD" id="cd00466">
    <property type="entry name" value="DHQase_II"/>
    <property type="match status" value="1"/>
</dbReference>
<evidence type="ECO:0000313" key="13">
    <source>
        <dbReference type="EMBL" id="PWG16433.1"/>
    </source>
</evidence>
<dbReference type="NCBIfam" id="NF003807">
    <property type="entry name" value="PRK05395.1-4"/>
    <property type="match status" value="1"/>
</dbReference>
<feature type="active site" description="Proton donor" evidence="9 10">
    <location>
        <position position="101"/>
    </location>
</feature>
<evidence type="ECO:0000256" key="6">
    <source>
        <dbReference type="ARBA" id="ARBA00012060"/>
    </source>
</evidence>
<feature type="active site" description="Proton acceptor" evidence="9 10">
    <location>
        <position position="24"/>
    </location>
</feature>
<reference evidence="14" key="1">
    <citation type="submission" date="2018-05" db="EMBL/GenBank/DDBJ databases">
        <authorList>
            <person name="Du Z."/>
            <person name="Wang X."/>
        </authorList>
    </citation>
    <scope>NUCLEOTIDE SEQUENCE [LARGE SCALE GENOMIC DNA]</scope>
    <source>
        <strain evidence="14">WDS4C29</strain>
    </source>
</reference>
<dbReference type="PIRSF" id="PIRSF001399">
    <property type="entry name" value="DHquinase_II"/>
    <property type="match status" value="1"/>
</dbReference>
<dbReference type="EC" id="4.2.1.10" evidence="6 9"/>
<keyword evidence="8 9" id="KW-0456">Lyase</keyword>
<comment type="pathway">
    <text evidence="3 9">Metabolic intermediate biosynthesis; chorismate biosynthesis; chorismate from D-erythrose 4-phosphate and phosphoenolpyruvate: step 3/7.</text>
</comment>
<name>A0A2V1P1K5_9RHOB</name>
<evidence type="ECO:0000256" key="10">
    <source>
        <dbReference type="PIRSR" id="PIRSR001399-1"/>
    </source>
</evidence>
<feature type="binding site" evidence="9 11">
    <location>
        <begin position="102"/>
        <end position="103"/>
    </location>
    <ligand>
        <name>substrate</name>
    </ligand>
</feature>
<dbReference type="SUPFAM" id="SSF52304">
    <property type="entry name" value="Type II 3-dehydroquinate dehydratase"/>
    <property type="match status" value="1"/>
</dbReference>
<dbReference type="EMBL" id="QETF01000013">
    <property type="protein sequence ID" value="PWG16433.1"/>
    <property type="molecule type" value="Genomic_DNA"/>
</dbReference>
<dbReference type="Gene3D" id="3.40.50.9100">
    <property type="entry name" value="Dehydroquinase, class II"/>
    <property type="match status" value="1"/>
</dbReference>
<dbReference type="OrthoDB" id="9790793at2"/>
<sequence length="146" mass="16086">MSNLVYILNGPNLNLLGRREPEIYGADTLEDVAGRCTEVAKTEGLTVEQRQSNHEGQLIDWIHDARDKAAGIIINPGAYTHTSIAILDALSAFGGPVIELHISQVHRRERFRHHSYVSRRADVVIAGCGVHGYELAVLHMAKLLQG</sequence>
<comment type="function">
    <text evidence="2 9">Catalyzes a trans-dehydration via an enolate intermediate.</text>
</comment>
<comment type="catalytic activity">
    <reaction evidence="1 9">
        <text>3-dehydroquinate = 3-dehydroshikimate + H2O</text>
        <dbReference type="Rhea" id="RHEA:21096"/>
        <dbReference type="ChEBI" id="CHEBI:15377"/>
        <dbReference type="ChEBI" id="CHEBI:16630"/>
        <dbReference type="ChEBI" id="CHEBI:32364"/>
        <dbReference type="EC" id="4.2.1.10"/>
    </reaction>
</comment>
<evidence type="ECO:0000313" key="14">
    <source>
        <dbReference type="Proteomes" id="UP000245293"/>
    </source>
</evidence>
<feature type="binding site" evidence="9 11">
    <location>
        <position position="75"/>
    </location>
    <ligand>
        <name>substrate</name>
    </ligand>
</feature>
<evidence type="ECO:0000256" key="5">
    <source>
        <dbReference type="ARBA" id="ARBA00011193"/>
    </source>
</evidence>
<dbReference type="NCBIfam" id="NF003805">
    <property type="entry name" value="PRK05395.1-2"/>
    <property type="match status" value="1"/>
</dbReference>
<dbReference type="InterPro" id="IPR001874">
    <property type="entry name" value="DHquinase_II"/>
</dbReference>
<evidence type="ECO:0000256" key="3">
    <source>
        <dbReference type="ARBA" id="ARBA00004902"/>
    </source>
</evidence>
<evidence type="ECO:0000256" key="11">
    <source>
        <dbReference type="PIRSR" id="PIRSR001399-2"/>
    </source>
</evidence>
<dbReference type="RefSeq" id="WP_109389203.1">
    <property type="nucleotide sequence ID" value="NZ_QETF01000013.1"/>
</dbReference>
<dbReference type="Pfam" id="PF01220">
    <property type="entry name" value="DHquinase_II"/>
    <property type="match status" value="1"/>
</dbReference>
<evidence type="ECO:0000256" key="2">
    <source>
        <dbReference type="ARBA" id="ARBA00003924"/>
    </source>
</evidence>
<dbReference type="HAMAP" id="MF_00169">
    <property type="entry name" value="AroQ"/>
    <property type="match status" value="1"/>
</dbReference>
<evidence type="ECO:0000256" key="7">
    <source>
        <dbReference type="ARBA" id="ARBA00023141"/>
    </source>
</evidence>
<dbReference type="GO" id="GO:0009073">
    <property type="term" value="P:aromatic amino acid family biosynthetic process"/>
    <property type="evidence" value="ECO:0007669"/>
    <property type="project" value="UniProtKB-KW"/>
</dbReference>
<keyword evidence="14" id="KW-1185">Reference proteome</keyword>
<keyword evidence="7 9" id="KW-0057">Aromatic amino acid biosynthesis</keyword>
<dbReference type="PANTHER" id="PTHR21272">
    <property type="entry name" value="CATABOLIC 3-DEHYDROQUINASE"/>
    <property type="match status" value="1"/>
</dbReference>
<dbReference type="GO" id="GO:0009423">
    <property type="term" value="P:chorismate biosynthetic process"/>
    <property type="evidence" value="ECO:0007669"/>
    <property type="project" value="UniProtKB-UniRule"/>
</dbReference>
<evidence type="ECO:0000256" key="4">
    <source>
        <dbReference type="ARBA" id="ARBA00011037"/>
    </source>
</evidence>
<feature type="binding site" evidence="9 11">
    <location>
        <position position="81"/>
    </location>
    <ligand>
        <name>substrate</name>
    </ligand>
</feature>
<dbReference type="Proteomes" id="UP000245293">
    <property type="component" value="Unassembled WGS sequence"/>
</dbReference>
<proteinExistence type="inferred from homology"/>
<dbReference type="PROSITE" id="PS01029">
    <property type="entry name" value="DEHYDROQUINASE_II"/>
    <property type="match status" value="1"/>
</dbReference>
<dbReference type="InterPro" id="IPR036441">
    <property type="entry name" value="DHquinase_II_sf"/>
</dbReference>
<keyword evidence="9" id="KW-0028">Amino-acid biosynthesis</keyword>
<comment type="subunit">
    <text evidence="5 9">Homododecamer.</text>
</comment>
<comment type="similarity">
    <text evidence="4 9">Belongs to the type-II 3-dehydroquinase family.</text>
</comment>
<comment type="caution">
    <text evidence="13">The sequence shown here is derived from an EMBL/GenBank/DDBJ whole genome shotgun (WGS) entry which is preliminary data.</text>
</comment>
<dbReference type="GO" id="GO:0003855">
    <property type="term" value="F:3-dehydroquinate dehydratase activity"/>
    <property type="evidence" value="ECO:0007669"/>
    <property type="project" value="UniProtKB-UniRule"/>
</dbReference>
<dbReference type="NCBIfam" id="TIGR01088">
    <property type="entry name" value="aroQ"/>
    <property type="match status" value="1"/>
</dbReference>
<evidence type="ECO:0000256" key="1">
    <source>
        <dbReference type="ARBA" id="ARBA00001864"/>
    </source>
</evidence>